<dbReference type="InterPro" id="IPR001104">
    <property type="entry name" value="3-oxo-5_a-steroid_4-DH_C"/>
</dbReference>
<dbReference type="PROSITE" id="PS50244">
    <property type="entry name" value="S5A_REDUCTASE"/>
    <property type="match status" value="1"/>
</dbReference>
<evidence type="ECO:0000256" key="5">
    <source>
        <dbReference type="ARBA" id="ARBA00022989"/>
    </source>
</evidence>
<feature type="transmembrane region" description="Helical" evidence="9">
    <location>
        <begin position="160"/>
        <end position="178"/>
    </location>
</feature>
<keyword evidence="4 9" id="KW-0812">Transmembrane</keyword>
<dbReference type="CDD" id="cd17039">
    <property type="entry name" value="Ubl_ubiquitin_like"/>
    <property type="match status" value="1"/>
</dbReference>
<keyword evidence="8 9" id="KW-0472">Membrane</keyword>
<evidence type="ECO:0000313" key="11">
    <source>
        <dbReference type="EMBL" id="KAJ4458620.1"/>
    </source>
</evidence>
<evidence type="ECO:0000256" key="8">
    <source>
        <dbReference type="ARBA" id="ARBA00023136"/>
    </source>
</evidence>
<organism evidence="11 12">
    <name type="scientific">Paratrimastix pyriformis</name>
    <dbReference type="NCBI Taxonomy" id="342808"/>
    <lineage>
        <taxon>Eukaryota</taxon>
        <taxon>Metamonada</taxon>
        <taxon>Preaxostyla</taxon>
        <taxon>Paratrimastigidae</taxon>
        <taxon>Paratrimastix</taxon>
    </lineage>
</organism>
<comment type="subcellular location">
    <subcellularLocation>
        <location evidence="1">Membrane</location>
        <topology evidence="1">Multi-pass membrane protein</topology>
    </subcellularLocation>
</comment>
<name>A0ABQ8UHA5_9EUKA</name>
<evidence type="ECO:0000256" key="4">
    <source>
        <dbReference type="ARBA" id="ARBA00022692"/>
    </source>
</evidence>
<keyword evidence="6" id="KW-0560">Oxidoreductase</keyword>
<dbReference type="Gene3D" id="1.20.120.1630">
    <property type="match status" value="1"/>
</dbReference>
<dbReference type="PANTHER" id="PTHR10556">
    <property type="entry name" value="3-OXO-5-ALPHA-STEROID 4-DEHYDROGENASE"/>
    <property type="match status" value="1"/>
</dbReference>
<dbReference type="Gene3D" id="3.10.20.90">
    <property type="entry name" value="Phosphatidylinositol 3-kinase Catalytic Subunit, Chain A, domain 1"/>
    <property type="match status" value="1"/>
</dbReference>
<dbReference type="InterPro" id="IPR000626">
    <property type="entry name" value="Ubiquitin-like_dom"/>
</dbReference>
<dbReference type="InterPro" id="IPR039357">
    <property type="entry name" value="SRD5A/TECR"/>
</dbReference>
<evidence type="ECO:0000313" key="12">
    <source>
        <dbReference type="Proteomes" id="UP001141327"/>
    </source>
</evidence>
<reference evidence="11" key="1">
    <citation type="journal article" date="2022" name="bioRxiv">
        <title>Genomics of Preaxostyla Flagellates Illuminates Evolutionary Transitions and the Path Towards Mitochondrial Loss.</title>
        <authorList>
            <person name="Novak L.V.F."/>
            <person name="Treitli S.C."/>
            <person name="Pyrih J."/>
            <person name="Halakuc P."/>
            <person name="Pipaliya S.V."/>
            <person name="Vacek V."/>
            <person name="Brzon O."/>
            <person name="Soukal P."/>
            <person name="Eme L."/>
            <person name="Dacks J.B."/>
            <person name="Karnkowska A."/>
            <person name="Elias M."/>
            <person name="Hampl V."/>
        </authorList>
    </citation>
    <scope>NUCLEOTIDE SEQUENCE</scope>
    <source>
        <strain evidence="11">RCP-MX</strain>
    </source>
</reference>
<accession>A0ABQ8UHA5</accession>
<dbReference type="Proteomes" id="UP001141327">
    <property type="component" value="Unassembled WGS sequence"/>
</dbReference>
<evidence type="ECO:0000259" key="10">
    <source>
        <dbReference type="PROSITE" id="PS50053"/>
    </source>
</evidence>
<comment type="similarity">
    <text evidence="2">Belongs to the steroid 5-alpha reductase family.</text>
</comment>
<feature type="transmembrane region" description="Helical" evidence="9">
    <location>
        <begin position="247"/>
        <end position="274"/>
    </location>
</feature>
<evidence type="ECO:0000256" key="3">
    <source>
        <dbReference type="ARBA" id="ARBA00022516"/>
    </source>
</evidence>
<keyword evidence="3" id="KW-0444">Lipid biosynthesis</keyword>
<evidence type="ECO:0000256" key="1">
    <source>
        <dbReference type="ARBA" id="ARBA00004141"/>
    </source>
</evidence>
<keyword evidence="12" id="KW-1185">Reference proteome</keyword>
<dbReference type="Pfam" id="PF02544">
    <property type="entry name" value="Steroid_dh"/>
    <property type="match status" value="1"/>
</dbReference>
<comment type="caution">
    <text evidence="11">The sequence shown here is derived from an EMBL/GenBank/DDBJ whole genome shotgun (WGS) entry which is preliminary data.</text>
</comment>
<dbReference type="PANTHER" id="PTHR10556:SF28">
    <property type="entry name" value="VERY-LONG-CHAIN ENOYL-COA REDUCTASE"/>
    <property type="match status" value="1"/>
</dbReference>
<evidence type="ECO:0000256" key="9">
    <source>
        <dbReference type="SAM" id="Phobius"/>
    </source>
</evidence>
<feature type="domain" description="Ubiquitin-like" evidence="10">
    <location>
        <begin position="15"/>
        <end position="62"/>
    </location>
</feature>
<dbReference type="PROSITE" id="PS50053">
    <property type="entry name" value="UBIQUITIN_2"/>
    <property type="match status" value="1"/>
</dbReference>
<sequence length="303" mass="33404">MAAAGGSNAITEPLLQLCIVRGTKEVQLSIAPTQTVADLKWRIQREAFKVPFKRQRLTLADGAPAAAHQQQPGGKPPKPVVVGPNHVALGRVAGLRSGSRVAVKDLGPQMDYRAVFLAEYAGPLAIVPIVALVRPWSTGPPSRPPTHWSWPRFNLAKNCTYYWGAAVMVGYFLMHPLYTAPPSWCLALGAPLWVLFEATNFLCHQHLASLRRRPIPGLSATEAAHAHPVPTMGLFRWVVCPNYTAEILGWAAFNLMTSTLAGMLFMVAGAAQMYQWAQGKRRRYLDEHPAYPRHRPCIFPPCF</sequence>
<keyword evidence="5 9" id="KW-1133">Transmembrane helix</keyword>
<evidence type="ECO:0000256" key="6">
    <source>
        <dbReference type="ARBA" id="ARBA00023002"/>
    </source>
</evidence>
<protein>
    <submittedName>
        <fullName evidence="11">Enoyl reductase</fullName>
    </submittedName>
</protein>
<evidence type="ECO:0000256" key="7">
    <source>
        <dbReference type="ARBA" id="ARBA00023098"/>
    </source>
</evidence>
<dbReference type="EMBL" id="JAPMOS010000027">
    <property type="protein sequence ID" value="KAJ4458620.1"/>
    <property type="molecule type" value="Genomic_DNA"/>
</dbReference>
<evidence type="ECO:0000256" key="2">
    <source>
        <dbReference type="ARBA" id="ARBA00007742"/>
    </source>
</evidence>
<proteinExistence type="inferred from homology"/>
<gene>
    <name evidence="11" type="ORF">PAPYR_5593</name>
</gene>
<keyword evidence="7" id="KW-0443">Lipid metabolism</keyword>